<dbReference type="InterPro" id="IPR001128">
    <property type="entry name" value="Cyt_P450"/>
</dbReference>
<gene>
    <name evidence="4" type="ORF">FLAG1_12178</name>
</gene>
<dbReference type="Gene3D" id="1.10.630.10">
    <property type="entry name" value="Cytochrome P450"/>
    <property type="match status" value="1"/>
</dbReference>
<dbReference type="InterPro" id="IPR036396">
    <property type="entry name" value="Cyt_P450_sf"/>
</dbReference>
<dbReference type="EMBL" id="JXCE01001492">
    <property type="protein sequence ID" value="KPA35155.1"/>
    <property type="molecule type" value="Genomic_DNA"/>
</dbReference>
<reference evidence="4 5" key="1">
    <citation type="submission" date="2015-04" db="EMBL/GenBank/DDBJ databases">
        <title>The draft genome sequence of Fusarium langsethiae, a T-2/HT-2 mycotoxin producer.</title>
        <authorList>
            <person name="Lysoe E."/>
            <person name="Divon H.H."/>
            <person name="Terzi V."/>
            <person name="Orru L."/>
            <person name="Lamontanara A."/>
            <person name="Kolseth A.-K."/>
            <person name="Frandsen R.J."/>
            <person name="Nielsen K."/>
            <person name="Thrane U."/>
        </authorList>
    </citation>
    <scope>NUCLEOTIDE SEQUENCE [LARGE SCALE GENOMIC DNA]</scope>
    <source>
        <strain evidence="4 5">Fl201059</strain>
    </source>
</reference>
<proteinExistence type="predicted"/>
<keyword evidence="3" id="KW-0408">Iron</keyword>
<dbReference type="AlphaFoldDB" id="A0A0N0V4G6"/>
<dbReference type="PANTHER" id="PTHR24305">
    <property type="entry name" value="CYTOCHROME P450"/>
    <property type="match status" value="1"/>
</dbReference>
<comment type="caution">
    <text evidence="4">The sequence shown here is derived from an EMBL/GenBank/DDBJ whole genome shotgun (WGS) entry which is preliminary data.</text>
</comment>
<dbReference type="InterPro" id="IPR050121">
    <property type="entry name" value="Cytochrome_P450_monoxygenase"/>
</dbReference>
<dbReference type="GO" id="GO:0004497">
    <property type="term" value="F:monooxygenase activity"/>
    <property type="evidence" value="ECO:0007669"/>
    <property type="project" value="InterPro"/>
</dbReference>
<protein>
    <submittedName>
        <fullName evidence="4">Cytochrome p450 oxidoreductase</fullName>
    </submittedName>
</protein>
<dbReference type="GO" id="GO:0005506">
    <property type="term" value="F:iron ion binding"/>
    <property type="evidence" value="ECO:0007669"/>
    <property type="project" value="InterPro"/>
</dbReference>
<dbReference type="SUPFAM" id="SSF48264">
    <property type="entry name" value="Cytochrome P450"/>
    <property type="match status" value="1"/>
</dbReference>
<sequence>MIIYLLVAFGAAALLLRQIFTVVQYFRSDLRSVPGPFIARLTSGWYAWQVWQGSFQDVNRDLHQRYGSVVRYAPGRYSFSDLDAVKAIYGLGTSFPKSSWYTTWANPGSSSLFSKRALAKHAHDRKQYQATYSMSSLMHYEPFVDDCADLFMTRLFQLSTASQAVDMRHWFQCYAFDVIGMITYGKRLGFLDKGEDIKDVIGALEDHLSYATLVGIFPSLHQIMFPLKNFIAGGKGAGRAYIAAFTKERMSEERANPKAVDLSNSESMAQNFLMKFLVSQPEA</sequence>
<keyword evidence="2" id="KW-0479">Metal-binding</keyword>
<dbReference type="GO" id="GO:0016705">
    <property type="term" value="F:oxidoreductase activity, acting on paired donors, with incorporation or reduction of molecular oxygen"/>
    <property type="evidence" value="ECO:0007669"/>
    <property type="project" value="InterPro"/>
</dbReference>
<organism evidence="4 5">
    <name type="scientific">Fusarium langsethiae</name>
    <dbReference type="NCBI Taxonomy" id="179993"/>
    <lineage>
        <taxon>Eukaryota</taxon>
        <taxon>Fungi</taxon>
        <taxon>Dikarya</taxon>
        <taxon>Ascomycota</taxon>
        <taxon>Pezizomycotina</taxon>
        <taxon>Sordariomycetes</taxon>
        <taxon>Hypocreomycetidae</taxon>
        <taxon>Hypocreales</taxon>
        <taxon>Nectriaceae</taxon>
        <taxon>Fusarium</taxon>
    </lineage>
</organism>
<dbReference type="Pfam" id="PF00067">
    <property type="entry name" value="p450"/>
    <property type="match status" value="1"/>
</dbReference>
<evidence type="ECO:0000256" key="1">
    <source>
        <dbReference type="ARBA" id="ARBA00022617"/>
    </source>
</evidence>
<evidence type="ECO:0000313" key="5">
    <source>
        <dbReference type="Proteomes" id="UP000037904"/>
    </source>
</evidence>
<dbReference type="OrthoDB" id="3934656at2759"/>
<keyword evidence="5" id="KW-1185">Reference proteome</keyword>
<evidence type="ECO:0000256" key="2">
    <source>
        <dbReference type="ARBA" id="ARBA00022723"/>
    </source>
</evidence>
<dbReference type="GO" id="GO:0020037">
    <property type="term" value="F:heme binding"/>
    <property type="evidence" value="ECO:0007669"/>
    <property type="project" value="InterPro"/>
</dbReference>
<evidence type="ECO:0000256" key="3">
    <source>
        <dbReference type="ARBA" id="ARBA00023004"/>
    </source>
</evidence>
<dbReference type="Proteomes" id="UP000037904">
    <property type="component" value="Unassembled WGS sequence"/>
</dbReference>
<accession>A0A0N0V4G6</accession>
<evidence type="ECO:0000313" key="4">
    <source>
        <dbReference type="EMBL" id="KPA35155.1"/>
    </source>
</evidence>
<name>A0A0N0V4G6_FUSLA</name>
<dbReference type="PANTHER" id="PTHR24305:SF190">
    <property type="entry name" value="P450, PUTATIVE (EUROFUNG)-RELATED"/>
    <property type="match status" value="1"/>
</dbReference>
<keyword evidence="1" id="KW-0349">Heme</keyword>